<evidence type="ECO:0000313" key="2">
    <source>
        <dbReference type="EMBL" id="KIL62417.1"/>
    </source>
</evidence>
<dbReference type="EMBL" id="KN818271">
    <property type="protein sequence ID" value="KIL62417.1"/>
    <property type="molecule type" value="Genomic_DNA"/>
</dbReference>
<sequence length="55" mass="6157">MFRLLCAIIQWKRTASQTPNDSLGSANIKLISVASTVYGMYFFLLPHCNYDSQAA</sequence>
<dbReference type="Proteomes" id="UP000054549">
    <property type="component" value="Unassembled WGS sequence"/>
</dbReference>
<protein>
    <submittedName>
        <fullName evidence="2">Uncharacterized protein</fullName>
    </submittedName>
</protein>
<gene>
    <name evidence="2" type="ORF">M378DRAFT_165785</name>
</gene>
<organism evidence="2 3">
    <name type="scientific">Amanita muscaria (strain Koide BX008)</name>
    <dbReference type="NCBI Taxonomy" id="946122"/>
    <lineage>
        <taxon>Eukaryota</taxon>
        <taxon>Fungi</taxon>
        <taxon>Dikarya</taxon>
        <taxon>Basidiomycota</taxon>
        <taxon>Agaricomycotina</taxon>
        <taxon>Agaricomycetes</taxon>
        <taxon>Agaricomycetidae</taxon>
        <taxon>Agaricales</taxon>
        <taxon>Pluteineae</taxon>
        <taxon>Amanitaceae</taxon>
        <taxon>Amanita</taxon>
    </lineage>
</organism>
<name>A0A0C2WLF9_AMAMK</name>
<evidence type="ECO:0000256" key="1">
    <source>
        <dbReference type="SAM" id="Phobius"/>
    </source>
</evidence>
<keyword evidence="3" id="KW-1185">Reference proteome</keyword>
<proteinExistence type="predicted"/>
<accession>A0A0C2WLF9</accession>
<feature type="transmembrane region" description="Helical" evidence="1">
    <location>
        <begin position="26"/>
        <end position="45"/>
    </location>
</feature>
<keyword evidence="1" id="KW-1133">Transmembrane helix</keyword>
<feature type="non-terminal residue" evidence="2">
    <location>
        <position position="55"/>
    </location>
</feature>
<keyword evidence="1" id="KW-0472">Membrane</keyword>
<dbReference type="HOGENOM" id="CLU_3037790_0_0_1"/>
<keyword evidence="1" id="KW-0812">Transmembrane</keyword>
<dbReference type="AlphaFoldDB" id="A0A0C2WLF9"/>
<dbReference type="InParanoid" id="A0A0C2WLF9"/>
<reference evidence="2 3" key="1">
    <citation type="submission" date="2014-04" db="EMBL/GenBank/DDBJ databases">
        <title>Evolutionary Origins and Diversification of the Mycorrhizal Mutualists.</title>
        <authorList>
            <consortium name="DOE Joint Genome Institute"/>
            <consortium name="Mycorrhizal Genomics Consortium"/>
            <person name="Kohler A."/>
            <person name="Kuo A."/>
            <person name="Nagy L.G."/>
            <person name="Floudas D."/>
            <person name="Copeland A."/>
            <person name="Barry K.W."/>
            <person name="Cichocki N."/>
            <person name="Veneault-Fourrey C."/>
            <person name="LaButti K."/>
            <person name="Lindquist E.A."/>
            <person name="Lipzen A."/>
            <person name="Lundell T."/>
            <person name="Morin E."/>
            <person name="Murat C."/>
            <person name="Riley R."/>
            <person name="Ohm R."/>
            <person name="Sun H."/>
            <person name="Tunlid A."/>
            <person name="Henrissat B."/>
            <person name="Grigoriev I.V."/>
            <person name="Hibbett D.S."/>
            <person name="Martin F."/>
        </authorList>
    </citation>
    <scope>NUCLEOTIDE SEQUENCE [LARGE SCALE GENOMIC DNA]</scope>
    <source>
        <strain evidence="2 3">Koide BX008</strain>
    </source>
</reference>
<evidence type="ECO:0000313" key="3">
    <source>
        <dbReference type="Proteomes" id="UP000054549"/>
    </source>
</evidence>